<proteinExistence type="predicted"/>
<name>A0AAU7J9A3_9HYPH</name>
<dbReference type="InterPro" id="IPR036086">
    <property type="entry name" value="ParB/Sulfiredoxin_sf"/>
</dbReference>
<dbReference type="EMBL" id="CP157484">
    <property type="protein sequence ID" value="XBO36719.1"/>
    <property type="molecule type" value="Genomic_DNA"/>
</dbReference>
<protein>
    <submittedName>
        <fullName evidence="1">ParB N-terminal domain-containing protein</fullName>
    </submittedName>
</protein>
<sequence length="383" mass="42510">MANGISHLPPIGQAEKVPVELLDFDKNNPRFTPDKQPAGSSDSAVVSMLASSADLSELVQSISTSGYINIEPLIVIERGGRLAVLEGNRRLAAVKVLRDPELAKMARVSTPPLEADVRATLDELLVYRVETEDAARDLIGFKHINGPQSWDAFAKARFAARWLDDEHRKKQDGQPHLSLQQIASRMGDQHKTIHRMVAAHYLLDQADREGIYEISDRSKKAFSFSHLYTGLAYEEFTTFLGMSRPDRAADPDRDPVPAGRFAELRNLLIWLYGSKERDLEPVVKSQNPDLGRLRDVLASPAAVRILASRNNLEEAIVTATPANVRFQTHLITANAELQHAVATLEGFDPQGQPELQQIADSVVKRANIVRRHIDASIDDKLTN</sequence>
<evidence type="ECO:0000313" key="1">
    <source>
        <dbReference type="EMBL" id="XBO36719.1"/>
    </source>
</evidence>
<reference evidence="1" key="1">
    <citation type="submission" date="2024-05" db="EMBL/GenBank/DDBJ databases">
        <authorList>
            <person name="Kim S."/>
            <person name="Heo J."/>
            <person name="Choi H."/>
            <person name="Choi Y."/>
            <person name="Kwon S.-W."/>
            <person name="Kim Y."/>
        </authorList>
    </citation>
    <scope>NUCLEOTIDE SEQUENCE</scope>
    <source>
        <strain evidence="1">KACC 23698</strain>
    </source>
</reference>
<dbReference type="AlphaFoldDB" id="A0AAU7J9A3"/>
<gene>
    <name evidence="1" type="ORF">ABEG18_13255</name>
</gene>
<accession>A0AAU7J9A3</accession>
<dbReference type="SUPFAM" id="SSF110849">
    <property type="entry name" value="ParB/Sulfiredoxin"/>
    <property type="match status" value="1"/>
</dbReference>
<dbReference type="RefSeq" id="WP_406853534.1">
    <property type="nucleotide sequence ID" value="NZ_CP157484.1"/>
</dbReference>
<organism evidence="1">
    <name type="scientific">Alsobacter sp. KACC 23698</name>
    <dbReference type="NCBI Taxonomy" id="3149229"/>
    <lineage>
        <taxon>Bacteria</taxon>
        <taxon>Pseudomonadati</taxon>
        <taxon>Pseudomonadota</taxon>
        <taxon>Alphaproteobacteria</taxon>
        <taxon>Hyphomicrobiales</taxon>
        <taxon>Alsobacteraceae</taxon>
        <taxon>Alsobacter</taxon>
    </lineage>
</organism>
<dbReference type="Gene3D" id="3.90.1530.10">
    <property type="entry name" value="Conserved hypothetical protein from pyrococcus furiosus pfu- 392566-001, ParB domain"/>
    <property type="match status" value="1"/>
</dbReference>